<sequence>MIPHSSGCGGSRLSATLPQSSIKSRSVWVSAEGYKVCLSAFQQQEPVCSIQLTASHVGDTMSRFERGIEGAGRKVVWADGEHNSGWEGLGSHGSGREGLEWLRRRDWERGVMGGTNYSNGRGS</sequence>
<organism evidence="1 2">
    <name type="scientific">Amanita muscaria (strain Koide BX008)</name>
    <dbReference type="NCBI Taxonomy" id="946122"/>
    <lineage>
        <taxon>Eukaryota</taxon>
        <taxon>Fungi</taxon>
        <taxon>Dikarya</taxon>
        <taxon>Basidiomycota</taxon>
        <taxon>Agaricomycotina</taxon>
        <taxon>Agaricomycetes</taxon>
        <taxon>Agaricomycetidae</taxon>
        <taxon>Agaricales</taxon>
        <taxon>Pluteineae</taxon>
        <taxon>Amanitaceae</taxon>
        <taxon>Amanita</taxon>
    </lineage>
</organism>
<accession>A0A0C2SYT3</accession>
<evidence type="ECO:0000313" key="1">
    <source>
        <dbReference type="EMBL" id="KIL68690.1"/>
    </source>
</evidence>
<dbReference type="AlphaFoldDB" id="A0A0C2SYT3"/>
<dbReference type="EMBL" id="KN818227">
    <property type="protein sequence ID" value="KIL68690.1"/>
    <property type="molecule type" value="Genomic_DNA"/>
</dbReference>
<name>A0A0C2SYT3_AMAMK</name>
<protein>
    <submittedName>
        <fullName evidence="1">Uncharacterized protein</fullName>
    </submittedName>
</protein>
<proteinExistence type="predicted"/>
<evidence type="ECO:0000313" key="2">
    <source>
        <dbReference type="Proteomes" id="UP000054549"/>
    </source>
</evidence>
<gene>
    <name evidence="1" type="ORF">M378DRAFT_821827</name>
</gene>
<dbReference type="InParanoid" id="A0A0C2SYT3"/>
<dbReference type="Proteomes" id="UP000054549">
    <property type="component" value="Unassembled WGS sequence"/>
</dbReference>
<reference evidence="1 2" key="1">
    <citation type="submission" date="2014-04" db="EMBL/GenBank/DDBJ databases">
        <title>Evolutionary Origins and Diversification of the Mycorrhizal Mutualists.</title>
        <authorList>
            <consortium name="DOE Joint Genome Institute"/>
            <consortium name="Mycorrhizal Genomics Consortium"/>
            <person name="Kohler A."/>
            <person name="Kuo A."/>
            <person name="Nagy L.G."/>
            <person name="Floudas D."/>
            <person name="Copeland A."/>
            <person name="Barry K.W."/>
            <person name="Cichocki N."/>
            <person name="Veneault-Fourrey C."/>
            <person name="LaButti K."/>
            <person name="Lindquist E.A."/>
            <person name="Lipzen A."/>
            <person name="Lundell T."/>
            <person name="Morin E."/>
            <person name="Murat C."/>
            <person name="Riley R."/>
            <person name="Ohm R."/>
            <person name="Sun H."/>
            <person name="Tunlid A."/>
            <person name="Henrissat B."/>
            <person name="Grigoriev I.V."/>
            <person name="Hibbett D.S."/>
            <person name="Martin F."/>
        </authorList>
    </citation>
    <scope>NUCLEOTIDE SEQUENCE [LARGE SCALE GENOMIC DNA]</scope>
    <source>
        <strain evidence="1 2">Koide BX008</strain>
    </source>
</reference>
<dbReference type="HOGENOM" id="CLU_2014684_0_0_1"/>
<keyword evidence="2" id="KW-1185">Reference proteome</keyword>